<feature type="domain" description="DUF4224" evidence="1">
    <location>
        <begin position="2"/>
        <end position="44"/>
    </location>
</feature>
<keyword evidence="3" id="KW-1185">Reference proteome</keyword>
<reference evidence="2 3" key="1">
    <citation type="submission" date="2021-03" db="EMBL/GenBank/DDBJ databases">
        <title>novel species isolated from a fishpond in China.</title>
        <authorList>
            <person name="Lu H."/>
            <person name="Cai Z."/>
        </authorList>
    </citation>
    <scope>NUCLEOTIDE SEQUENCE [LARGE SCALE GENOMIC DNA]</scope>
    <source>
        <strain evidence="2 3">Y57</strain>
    </source>
</reference>
<name>A0ABS3D1J3_9ALTE</name>
<evidence type="ECO:0000313" key="2">
    <source>
        <dbReference type="EMBL" id="MBN7822491.1"/>
    </source>
</evidence>
<accession>A0ABS3D1J3</accession>
<protein>
    <submittedName>
        <fullName evidence="2">DUF4224 domain-containing protein</fullName>
    </submittedName>
</protein>
<gene>
    <name evidence="2" type="ORF">J0A65_21690</name>
</gene>
<organism evidence="2 3">
    <name type="scientific">Bowmanella yangjiangensis</name>
    <dbReference type="NCBI Taxonomy" id="2811230"/>
    <lineage>
        <taxon>Bacteria</taxon>
        <taxon>Pseudomonadati</taxon>
        <taxon>Pseudomonadota</taxon>
        <taxon>Gammaproteobacteria</taxon>
        <taxon>Alteromonadales</taxon>
        <taxon>Alteromonadaceae</taxon>
        <taxon>Bowmanella</taxon>
    </lineage>
</organism>
<dbReference type="Pfam" id="PF13986">
    <property type="entry name" value="DUF4224"/>
    <property type="match status" value="1"/>
</dbReference>
<dbReference type="RefSeq" id="WP_037057594.1">
    <property type="nucleotide sequence ID" value="NZ_JAFKCS010000076.1"/>
</dbReference>
<dbReference type="EMBL" id="JAFKCS010000076">
    <property type="protein sequence ID" value="MBN7822491.1"/>
    <property type="molecule type" value="Genomic_DNA"/>
</dbReference>
<dbReference type="InterPro" id="IPR025319">
    <property type="entry name" value="DUF4224"/>
</dbReference>
<proteinExistence type="predicted"/>
<evidence type="ECO:0000313" key="3">
    <source>
        <dbReference type="Proteomes" id="UP000663992"/>
    </source>
</evidence>
<comment type="caution">
    <text evidence="2">The sequence shown here is derived from an EMBL/GenBank/DDBJ whole genome shotgun (WGS) entry which is preliminary data.</text>
</comment>
<evidence type="ECO:0000259" key="1">
    <source>
        <dbReference type="Pfam" id="PF13986"/>
    </source>
</evidence>
<dbReference type="Proteomes" id="UP000663992">
    <property type="component" value="Unassembled WGS sequence"/>
</dbReference>
<sequence length="66" mass="7331">MFMTPDEVAELTGYKKPSAQIKWLTAEKFGFVVGGDGHPKVLRDVVLSRLGSTKPSKREPQLRLMG</sequence>